<dbReference type="RefSeq" id="WP_078717586.1">
    <property type="nucleotide sequence ID" value="NZ_FUYC01000009.1"/>
</dbReference>
<comment type="subunit">
    <text evidence="3">Forms a 24-polypeptide structural core with octahedral symmetry.</text>
</comment>
<accession>A0A1T4XC49</accession>
<dbReference type="Gene3D" id="3.30.559.10">
    <property type="entry name" value="Chloramphenicol acetyltransferase-like domain"/>
    <property type="match status" value="1"/>
</dbReference>
<dbReference type="InterPro" id="IPR001078">
    <property type="entry name" value="2-oxoacid_DH_actylTfrase"/>
</dbReference>
<protein>
    <recommendedName>
        <fullName evidence="7">Dihydrolipoamide acetyltransferase component of pyruvate dehydrogenase complex</fullName>
        <ecNumber evidence="7">2.3.1.-</ecNumber>
    </recommendedName>
</protein>
<keyword evidence="12" id="KW-1185">Reference proteome</keyword>
<dbReference type="GO" id="GO:0031405">
    <property type="term" value="F:lipoic acid binding"/>
    <property type="evidence" value="ECO:0007669"/>
    <property type="project" value="TreeGrafter"/>
</dbReference>
<dbReference type="PROSITE" id="PS51826">
    <property type="entry name" value="PSBD"/>
    <property type="match status" value="2"/>
</dbReference>
<dbReference type="InterPro" id="IPR050743">
    <property type="entry name" value="2-oxoacid_DH_E2_comp"/>
</dbReference>
<gene>
    <name evidence="11" type="ORF">SAMN02745704_02031</name>
</gene>
<evidence type="ECO:0000256" key="8">
    <source>
        <dbReference type="SAM" id="MobiDB-lite"/>
    </source>
</evidence>
<keyword evidence="5 7" id="KW-0450">Lipoyl</keyword>
<keyword evidence="6 7" id="KW-0012">Acyltransferase</keyword>
<dbReference type="EC" id="2.3.1.-" evidence="7"/>
<dbReference type="InterPro" id="IPR036625">
    <property type="entry name" value="E3-bd_dom_sf"/>
</dbReference>
<keyword evidence="4 7" id="KW-0808">Transferase</keyword>
<feature type="region of interest" description="Disordered" evidence="8">
    <location>
        <begin position="207"/>
        <end position="235"/>
    </location>
</feature>
<evidence type="ECO:0000256" key="3">
    <source>
        <dbReference type="ARBA" id="ARBA00011484"/>
    </source>
</evidence>
<dbReference type="CDD" id="cd06849">
    <property type="entry name" value="lipoyl_domain"/>
    <property type="match status" value="1"/>
</dbReference>
<dbReference type="InterPro" id="IPR003016">
    <property type="entry name" value="2-oxoA_DH_lipoyl-BS"/>
</dbReference>
<evidence type="ECO:0000256" key="4">
    <source>
        <dbReference type="ARBA" id="ARBA00022679"/>
    </source>
</evidence>
<dbReference type="STRING" id="1121449.SAMN02745704_02031"/>
<dbReference type="PANTHER" id="PTHR43178:SF5">
    <property type="entry name" value="LIPOAMIDE ACYLTRANSFERASE COMPONENT OF BRANCHED-CHAIN ALPHA-KETO ACID DEHYDROGENASE COMPLEX, MITOCHONDRIAL"/>
    <property type="match status" value="1"/>
</dbReference>
<feature type="domain" description="Lipoyl-binding" evidence="9">
    <location>
        <begin position="2"/>
        <end position="77"/>
    </location>
</feature>
<evidence type="ECO:0000259" key="10">
    <source>
        <dbReference type="PROSITE" id="PS51826"/>
    </source>
</evidence>
<dbReference type="PROSITE" id="PS50968">
    <property type="entry name" value="BIOTINYL_LIPOYL"/>
    <property type="match status" value="1"/>
</dbReference>
<dbReference type="Pfam" id="PF00364">
    <property type="entry name" value="Biotin_lipoyl"/>
    <property type="match status" value="1"/>
</dbReference>
<dbReference type="Gene3D" id="4.10.320.10">
    <property type="entry name" value="E3-binding domain"/>
    <property type="match status" value="2"/>
</dbReference>
<feature type="region of interest" description="Disordered" evidence="8">
    <location>
        <begin position="83"/>
        <end position="117"/>
    </location>
</feature>
<dbReference type="GO" id="GO:0005737">
    <property type="term" value="C:cytoplasm"/>
    <property type="evidence" value="ECO:0007669"/>
    <property type="project" value="TreeGrafter"/>
</dbReference>
<dbReference type="InterPro" id="IPR004167">
    <property type="entry name" value="PSBD"/>
</dbReference>
<feature type="domain" description="Peripheral subunit-binding (PSBD)" evidence="10">
    <location>
        <begin position="120"/>
        <end position="157"/>
    </location>
</feature>
<dbReference type="InterPro" id="IPR000089">
    <property type="entry name" value="Biotin_lipoyl"/>
</dbReference>
<dbReference type="PANTHER" id="PTHR43178">
    <property type="entry name" value="DIHYDROLIPOAMIDE ACETYLTRANSFERASE COMPONENT OF PYRUVATE DEHYDROGENASE COMPLEX"/>
    <property type="match status" value="1"/>
</dbReference>
<dbReference type="PROSITE" id="PS00189">
    <property type="entry name" value="LIPOYL"/>
    <property type="match status" value="1"/>
</dbReference>
<dbReference type="Pfam" id="PF02817">
    <property type="entry name" value="E3_binding"/>
    <property type="match status" value="2"/>
</dbReference>
<evidence type="ECO:0000259" key="9">
    <source>
        <dbReference type="PROSITE" id="PS50968"/>
    </source>
</evidence>
<dbReference type="OrthoDB" id="9805770at2"/>
<reference evidence="11 12" key="1">
    <citation type="submission" date="2017-02" db="EMBL/GenBank/DDBJ databases">
        <authorList>
            <person name="Peterson S.W."/>
        </authorList>
    </citation>
    <scope>NUCLEOTIDE SEQUENCE [LARGE SCALE GENOMIC DNA]</scope>
    <source>
        <strain evidence="11 12">DSM 16080</strain>
    </source>
</reference>
<feature type="domain" description="Peripheral subunit-binding (PSBD)" evidence="10">
    <location>
        <begin position="164"/>
        <end position="201"/>
    </location>
</feature>
<comment type="cofactor">
    <cofactor evidence="1 7">
        <name>(R)-lipoate</name>
        <dbReference type="ChEBI" id="CHEBI:83088"/>
    </cofactor>
</comment>
<keyword evidence="11" id="KW-0670">Pyruvate</keyword>
<proteinExistence type="inferred from homology"/>
<dbReference type="SUPFAM" id="SSF47005">
    <property type="entry name" value="Peripheral subunit-binding domain of 2-oxo acid dehydrogenase complex"/>
    <property type="match status" value="2"/>
</dbReference>
<dbReference type="Pfam" id="PF00198">
    <property type="entry name" value="2-oxoacid_dh"/>
    <property type="match status" value="1"/>
</dbReference>
<dbReference type="AlphaFoldDB" id="A0A1T4XC49"/>
<dbReference type="InterPro" id="IPR011053">
    <property type="entry name" value="Single_hybrid_motif"/>
</dbReference>
<dbReference type="GO" id="GO:0016407">
    <property type="term" value="F:acetyltransferase activity"/>
    <property type="evidence" value="ECO:0007669"/>
    <property type="project" value="TreeGrafter"/>
</dbReference>
<dbReference type="Gene3D" id="2.40.50.100">
    <property type="match status" value="1"/>
</dbReference>
<evidence type="ECO:0000313" key="11">
    <source>
        <dbReference type="EMBL" id="SKA87252.1"/>
    </source>
</evidence>
<evidence type="ECO:0000256" key="5">
    <source>
        <dbReference type="ARBA" id="ARBA00022823"/>
    </source>
</evidence>
<dbReference type="SUPFAM" id="SSF51230">
    <property type="entry name" value="Single hybrid motif"/>
    <property type="match status" value="1"/>
</dbReference>
<dbReference type="Proteomes" id="UP000190027">
    <property type="component" value="Unassembled WGS sequence"/>
</dbReference>
<comment type="similarity">
    <text evidence="2 7">Belongs to the 2-oxoacid dehydrogenase family.</text>
</comment>
<dbReference type="InterPro" id="IPR023213">
    <property type="entry name" value="CAT-like_dom_sf"/>
</dbReference>
<sequence length="466" mass="48838">MATEVIMPKWGLTMKEGKLARWLKSEGESVQAGEPLFEVETDKITNSVEAPTDGVLARIVVPAGETAEVQAVLGIIAAPGEEVGPVSGKAPKQETPDSAASAPQASASEADSGQEEEFVPAMPAARRLAKELGVRLSAVTGSGPKGRITVKDVKAFAESGGGINASPQAIAFAKKKGVDLADVQGSGEGGKITKADILRAMNPNYAAGQQPQAAAPQPASQSEAPASAPAAPIAASGEDTIVPMEGMRKIIADNMHASLTNAAQLTVFVEADVTEMVALRKTLLERNKRNPDYRLSYNDIIACAVCRALKRHPVMNATLQDDGIHQHAHVNLGIAVALPEGLIVPNVKQADTYGLEELAVRVRDVAGRARKGGLDMDEISGGTFTISNVSMLGMDGFTPILNPPETGILGVGRVVEKPAVKNGEICIRSMMTLSLTFNHMVTDGAPAMTFLRELADMLEQPGLMMA</sequence>
<organism evidence="11 12">
    <name type="scientific">Paucidesulfovibrio gracilis DSM 16080</name>
    <dbReference type="NCBI Taxonomy" id="1121449"/>
    <lineage>
        <taxon>Bacteria</taxon>
        <taxon>Pseudomonadati</taxon>
        <taxon>Thermodesulfobacteriota</taxon>
        <taxon>Desulfovibrionia</taxon>
        <taxon>Desulfovibrionales</taxon>
        <taxon>Desulfovibrionaceae</taxon>
        <taxon>Paucidesulfovibrio</taxon>
    </lineage>
</organism>
<evidence type="ECO:0000313" key="12">
    <source>
        <dbReference type="Proteomes" id="UP000190027"/>
    </source>
</evidence>
<feature type="compositionally biased region" description="Low complexity" evidence="8">
    <location>
        <begin position="98"/>
        <end position="111"/>
    </location>
</feature>
<evidence type="ECO:0000256" key="1">
    <source>
        <dbReference type="ARBA" id="ARBA00001938"/>
    </source>
</evidence>
<name>A0A1T4XC49_9BACT</name>
<evidence type="ECO:0000256" key="7">
    <source>
        <dbReference type="RuleBase" id="RU003423"/>
    </source>
</evidence>
<evidence type="ECO:0000256" key="6">
    <source>
        <dbReference type="ARBA" id="ARBA00023315"/>
    </source>
</evidence>
<dbReference type="SUPFAM" id="SSF52777">
    <property type="entry name" value="CoA-dependent acyltransferases"/>
    <property type="match status" value="1"/>
</dbReference>
<evidence type="ECO:0000256" key="2">
    <source>
        <dbReference type="ARBA" id="ARBA00007317"/>
    </source>
</evidence>
<dbReference type="EMBL" id="FUYC01000009">
    <property type="protein sequence ID" value="SKA87252.1"/>
    <property type="molecule type" value="Genomic_DNA"/>
</dbReference>